<feature type="transmembrane region" description="Helical" evidence="2">
    <location>
        <begin position="47"/>
        <end position="66"/>
    </location>
</feature>
<proteinExistence type="predicted"/>
<feature type="domain" description="Pyrrolo-quinoline quinone repeat" evidence="3">
    <location>
        <begin position="143"/>
        <end position="261"/>
    </location>
</feature>
<feature type="region of interest" description="Disordered" evidence="1">
    <location>
        <begin position="1"/>
        <end position="42"/>
    </location>
</feature>
<dbReference type="InterPro" id="IPR015943">
    <property type="entry name" value="WD40/YVTN_repeat-like_dom_sf"/>
</dbReference>
<feature type="compositionally biased region" description="Low complexity" evidence="1">
    <location>
        <begin position="76"/>
        <end position="94"/>
    </location>
</feature>
<dbReference type="Pfam" id="PF13360">
    <property type="entry name" value="PQQ_2"/>
    <property type="match status" value="1"/>
</dbReference>
<evidence type="ECO:0000259" key="3">
    <source>
        <dbReference type="Pfam" id="PF13360"/>
    </source>
</evidence>
<dbReference type="InterPro" id="IPR002372">
    <property type="entry name" value="PQQ_rpt_dom"/>
</dbReference>
<evidence type="ECO:0000313" key="4">
    <source>
        <dbReference type="EMBL" id="MEU0707121.1"/>
    </source>
</evidence>
<feature type="region of interest" description="Disordered" evidence="1">
    <location>
        <begin position="68"/>
        <end position="111"/>
    </location>
</feature>
<dbReference type="RefSeq" id="WP_359656698.1">
    <property type="nucleotide sequence ID" value="NZ_JBEXZP010000145.1"/>
</dbReference>
<evidence type="ECO:0000256" key="1">
    <source>
        <dbReference type="SAM" id="MobiDB-lite"/>
    </source>
</evidence>
<keyword evidence="2" id="KW-0472">Membrane</keyword>
<sequence length="518" mass="53952">MTQHTPPPPGPAGPYGALNPHGGAPAQSGPPTGPSGPPRPRRRTGRILLAAAAALAVLGGGTWYAATRDGGGHGDGPSAGAPAHSAPASPGGPSAAPPAGPDTAGAARINAGRKPGDAKALWLRKNDTDLPNALVEVLGPWTVGDTIVTATHRTVSAYGTSDGRLRWSLALDRDLCRATPTASAEGRIAVVTRLEPGPKSECRSLRMIDLRTGKQGWQKKITQEGPWDAFTDYSLAITGDTVTAGRVSFSTAYRLGDGRQLFRQAPGRCTAQAFAGGPALIASLSCQDGTADVPHELIQEVDPVTGRARWTYDVKRGYHIDHVYSVRPLVVSLYDRANDKRAVLALTDKGARRSALVGPDQYAPGCTSHSSDTNSLQNCRTVTDGRVFWMATRASGTGPGAGNQVVGFDLDTGTVVRRVSAPPGRLVMPLRMSGPDLLVEVLPAPTGTARAGAVASAGPGATAFRPLLRLPESSAEAHLRLDEPNAVYQDGRYVLVSANLVGDDAHERTSDILMAFGP</sequence>
<keyword evidence="2" id="KW-1133">Transmembrane helix</keyword>
<evidence type="ECO:0000313" key="5">
    <source>
        <dbReference type="Proteomes" id="UP001550378"/>
    </source>
</evidence>
<gene>
    <name evidence="4" type="ORF">ABZ508_07035</name>
</gene>
<comment type="caution">
    <text evidence="4">The sequence shown here is derived from an EMBL/GenBank/DDBJ whole genome shotgun (WGS) entry which is preliminary data.</text>
</comment>
<evidence type="ECO:0000256" key="2">
    <source>
        <dbReference type="SAM" id="Phobius"/>
    </source>
</evidence>
<dbReference type="Proteomes" id="UP001550378">
    <property type="component" value="Unassembled WGS sequence"/>
</dbReference>
<reference evidence="4 5" key="1">
    <citation type="submission" date="2024-06" db="EMBL/GenBank/DDBJ databases">
        <title>The Natural Products Discovery Center: Release of the First 8490 Sequenced Strains for Exploring Actinobacteria Biosynthetic Diversity.</title>
        <authorList>
            <person name="Kalkreuter E."/>
            <person name="Kautsar S.A."/>
            <person name="Yang D."/>
            <person name="Bader C.D."/>
            <person name="Teijaro C.N."/>
            <person name="Fluegel L."/>
            <person name="Davis C.M."/>
            <person name="Simpson J.R."/>
            <person name="Lauterbach L."/>
            <person name="Steele A.D."/>
            <person name="Gui C."/>
            <person name="Meng S."/>
            <person name="Li G."/>
            <person name="Viehrig K."/>
            <person name="Ye F."/>
            <person name="Su P."/>
            <person name="Kiefer A.F."/>
            <person name="Nichols A."/>
            <person name="Cepeda A.J."/>
            <person name="Yan W."/>
            <person name="Fan B."/>
            <person name="Jiang Y."/>
            <person name="Adhikari A."/>
            <person name="Zheng C.-J."/>
            <person name="Schuster L."/>
            <person name="Cowan T.M."/>
            <person name="Smanski M.J."/>
            <person name="Chevrette M.G."/>
            <person name="De Carvalho L.P.S."/>
            <person name="Shen B."/>
        </authorList>
    </citation>
    <scope>NUCLEOTIDE SEQUENCE [LARGE SCALE GENOMIC DNA]</scope>
    <source>
        <strain evidence="4 5">NPDC006337</strain>
    </source>
</reference>
<accession>A0ABV2W1U1</accession>
<name>A0ABV2W1U1_9ACTN</name>
<protein>
    <submittedName>
        <fullName evidence="4">PQQ-binding-like beta-propeller repeat protein</fullName>
    </submittedName>
</protein>
<dbReference type="EMBL" id="JBEXZR010000004">
    <property type="protein sequence ID" value="MEU0707121.1"/>
    <property type="molecule type" value="Genomic_DNA"/>
</dbReference>
<feature type="compositionally biased region" description="Pro residues" evidence="1">
    <location>
        <begin position="1"/>
        <end position="12"/>
    </location>
</feature>
<dbReference type="SUPFAM" id="SSF50969">
    <property type="entry name" value="YVTN repeat-like/Quinoprotein amine dehydrogenase"/>
    <property type="match status" value="1"/>
</dbReference>
<keyword evidence="2" id="KW-0812">Transmembrane</keyword>
<dbReference type="InterPro" id="IPR011044">
    <property type="entry name" value="Quino_amine_DH_bsu"/>
</dbReference>
<feature type="compositionally biased region" description="Low complexity" evidence="1">
    <location>
        <begin position="14"/>
        <end position="30"/>
    </location>
</feature>
<keyword evidence="5" id="KW-1185">Reference proteome</keyword>
<dbReference type="Gene3D" id="2.130.10.10">
    <property type="entry name" value="YVTN repeat-like/Quinoprotein amine dehydrogenase"/>
    <property type="match status" value="1"/>
</dbReference>
<organism evidence="4 5">
    <name type="scientific">Streptomyces lavendulocolor</name>
    <dbReference type="NCBI Taxonomy" id="67316"/>
    <lineage>
        <taxon>Bacteria</taxon>
        <taxon>Bacillati</taxon>
        <taxon>Actinomycetota</taxon>
        <taxon>Actinomycetes</taxon>
        <taxon>Kitasatosporales</taxon>
        <taxon>Streptomycetaceae</taxon>
        <taxon>Streptomyces</taxon>
    </lineage>
</organism>